<sequence length="510" mass="55492">MRRIRIFDTTLRDGEQSPGVTLTPAEKLEIARQLVRLRVDVIEAGYPAASPGDFSSVEAISRVAKGVTVCGLARAVQSDIQSAYDAIKGSDDPRIHLFLATSDIHMEKKLRMTRAQVEEQVDRMVRFAVSLTPNVQFSPEDGGRTDLDFLVRIVEIAIRAGAKVINIPDTVGFLLPSEYAMRMKHVRDHVEFGDVQLSAHCHDDLGLAVANSLAAISAGVDQVEGTINGIGERAGNASLEEIAVALSLRAEQFGASTQMDLSQIVRTSRLVSRLTGMVVPPNKAVVGANAFAHESGIHQDGVIKERTTYEIIDPSSVGLTENRSLVLGKHSGRHAFRKHLEEMGYVLSDDDLAEVFKRFKALCDRKKTVTEEDILALVDERYHEDVVGPYALDYLHVSTGNYALATATVRVTGPDGVKEEAAVGNGGVEAIYNALDRVTGEQLELKVYQILSVTPGQDALGEVRVQIASGPYRVAGRYVASDVLEASARAYLDAINRLIYVRGAKMTVEN</sequence>
<dbReference type="PROSITE" id="PS50991">
    <property type="entry name" value="PYR_CT"/>
    <property type="match status" value="1"/>
</dbReference>
<keyword evidence="14" id="KW-1185">Reference proteome</keyword>
<comment type="similarity">
    <text evidence="2 11">Belongs to the alpha-IPM synthase/homocitrate synthase family. LeuA type 1 subfamily.</text>
</comment>
<evidence type="ECO:0000259" key="12">
    <source>
        <dbReference type="PROSITE" id="PS50991"/>
    </source>
</evidence>
<dbReference type="Gene3D" id="3.30.160.270">
    <property type="match status" value="1"/>
</dbReference>
<keyword evidence="10 11" id="KW-0100">Branched-chain amino acid biosynthesis</keyword>
<feature type="binding site" evidence="11">
    <location>
        <position position="200"/>
    </location>
    <ligand>
        <name>Mn(2+)</name>
        <dbReference type="ChEBI" id="CHEBI:29035"/>
    </ligand>
</feature>
<evidence type="ECO:0000256" key="3">
    <source>
        <dbReference type="ARBA" id="ARBA00012973"/>
    </source>
</evidence>
<dbReference type="Gene3D" id="1.10.238.260">
    <property type="match status" value="1"/>
</dbReference>
<feature type="binding site" evidence="11">
    <location>
        <position position="13"/>
    </location>
    <ligand>
        <name>Mn(2+)</name>
        <dbReference type="ChEBI" id="CHEBI:29035"/>
    </ligand>
</feature>
<comment type="caution">
    <text evidence="13">The sequence shown here is derived from an EMBL/GenBank/DDBJ whole genome shotgun (WGS) entry which is preliminary data.</text>
</comment>
<dbReference type="PANTHER" id="PTHR10277:SF9">
    <property type="entry name" value="2-ISOPROPYLMALATE SYNTHASE 1, CHLOROPLASTIC-RELATED"/>
    <property type="match status" value="1"/>
</dbReference>
<accession>A0A117SX78</accession>
<dbReference type="CDD" id="cd07940">
    <property type="entry name" value="DRE_TIM_IPMS"/>
    <property type="match status" value="1"/>
</dbReference>
<dbReference type="InterPro" id="IPR050073">
    <property type="entry name" value="2-IPM_HCS-like"/>
</dbReference>
<dbReference type="PANTHER" id="PTHR10277">
    <property type="entry name" value="HOMOCITRATE SYNTHASE-RELATED"/>
    <property type="match status" value="1"/>
</dbReference>
<dbReference type="OrthoDB" id="9804858at2"/>
<organism evidence="13 14">
    <name type="scientific">Ferroacidibacillus organovorans</name>
    <dbReference type="NCBI Taxonomy" id="1765683"/>
    <lineage>
        <taxon>Bacteria</taxon>
        <taxon>Bacillati</taxon>
        <taxon>Bacillota</taxon>
        <taxon>Bacilli</taxon>
        <taxon>Bacillales</taxon>
        <taxon>Alicyclobacillaceae</taxon>
        <taxon>Ferroacidibacillus</taxon>
    </lineage>
</organism>
<dbReference type="InterPro" id="IPR054691">
    <property type="entry name" value="LeuA/HCS_post-cat"/>
</dbReference>
<dbReference type="Pfam" id="PF22617">
    <property type="entry name" value="HCS_D2"/>
    <property type="match status" value="1"/>
</dbReference>
<proteinExistence type="inferred from homology"/>
<dbReference type="InterPro" id="IPR013709">
    <property type="entry name" value="2-isopropylmalate_synth_dimer"/>
</dbReference>
<evidence type="ECO:0000256" key="7">
    <source>
        <dbReference type="ARBA" id="ARBA00022679"/>
    </source>
</evidence>
<dbReference type="Proteomes" id="UP000053557">
    <property type="component" value="Unassembled WGS sequence"/>
</dbReference>
<keyword evidence="7 11" id="KW-0808">Transferase</keyword>
<evidence type="ECO:0000313" key="14">
    <source>
        <dbReference type="Proteomes" id="UP000053557"/>
    </source>
</evidence>
<dbReference type="FunFam" id="1.10.238.260:FF:000001">
    <property type="entry name" value="2-isopropylmalate synthase"/>
    <property type="match status" value="1"/>
</dbReference>
<name>A0A117SX78_9BACL</name>
<dbReference type="NCBIfam" id="NF002086">
    <property type="entry name" value="PRK00915.1-3"/>
    <property type="match status" value="1"/>
</dbReference>
<comment type="cofactor">
    <cofactor evidence="11">
        <name>Mn(2+)</name>
        <dbReference type="ChEBI" id="CHEBI:29035"/>
    </cofactor>
</comment>
<dbReference type="RefSeq" id="WP_067718785.1">
    <property type="nucleotide sequence ID" value="NZ_LPVJ01000061.1"/>
</dbReference>
<evidence type="ECO:0000256" key="4">
    <source>
        <dbReference type="ARBA" id="ARBA00018198"/>
    </source>
</evidence>
<evidence type="ECO:0000256" key="6">
    <source>
        <dbReference type="ARBA" id="ARBA00022605"/>
    </source>
</evidence>
<dbReference type="Pfam" id="PF08502">
    <property type="entry name" value="LeuA_dimer"/>
    <property type="match status" value="1"/>
</dbReference>
<dbReference type="GO" id="GO:0003852">
    <property type="term" value="F:2-isopropylmalate synthase activity"/>
    <property type="evidence" value="ECO:0007669"/>
    <property type="project" value="UniProtKB-UniRule"/>
</dbReference>
<dbReference type="EC" id="2.3.3.13" evidence="3 11"/>
<evidence type="ECO:0000256" key="1">
    <source>
        <dbReference type="ARBA" id="ARBA00004689"/>
    </source>
</evidence>
<dbReference type="PROSITE" id="PS00816">
    <property type="entry name" value="AIPM_HOMOCIT_SYNTH_2"/>
    <property type="match status" value="1"/>
</dbReference>
<evidence type="ECO:0000256" key="5">
    <source>
        <dbReference type="ARBA" id="ARBA00022430"/>
    </source>
</evidence>
<evidence type="ECO:0000256" key="9">
    <source>
        <dbReference type="ARBA" id="ARBA00023211"/>
    </source>
</evidence>
<keyword evidence="11" id="KW-0963">Cytoplasm</keyword>
<dbReference type="InterPro" id="IPR036230">
    <property type="entry name" value="LeuA_allosteric_dom_sf"/>
</dbReference>
<dbReference type="InterPro" id="IPR002034">
    <property type="entry name" value="AIPM/Hcit_synth_CS"/>
</dbReference>
<dbReference type="UniPathway" id="UPA00048">
    <property type="reaction ID" value="UER00070"/>
</dbReference>
<feature type="binding site" evidence="11">
    <location>
        <position position="236"/>
    </location>
    <ligand>
        <name>Mn(2+)</name>
        <dbReference type="ChEBI" id="CHEBI:29035"/>
    </ligand>
</feature>
<keyword evidence="6 11" id="KW-0028">Amino-acid biosynthesis</keyword>
<dbReference type="InterPro" id="IPR013785">
    <property type="entry name" value="Aldolase_TIM"/>
</dbReference>
<reference evidence="13 14" key="1">
    <citation type="submission" date="2015-12" db="EMBL/GenBank/DDBJ databases">
        <title>Draft genome sequence of Acidibacillus ferrooxidans ITV001, isolated from a chalcopyrite acid mine drainage site in Brazil.</title>
        <authorList>
            <person name="Dall'Agnol H."/>
            <person name="Nancucheo I."/>
            <person name="Johnson B."/>
            <person name="Oliveira R."/>
            <person name="Leite L."/>
            <person name="Pylro V."/>
            <person name="Nunes G.L."/>
            <person name="Tzotzos G."/>
            <person name="Fernandes G.R."/>
            <person name="Dutra J."/>
            <person name="Orellana S.C."/>
            <person name="Oliveira G."/>
        </authorList>
    </citation>
    <scope>NUCLEOTIDE SEQUENCE [LARGE SCALE GENOMIC DNA]</scope>
    <source>
        <strain evidence="14">ITV01</strain>
    </source>
</reference>
<dbReference type="GO" id="GO:0030145">
    <property type="term" value="F:manganese ion binding"/>
    <property type="evidence" value="ECO:0007669"/>
    <property type="project" value="UniProtKB-UniRule"/>
</dbReference>
<evidence type="ECO:0000256" key="8">
    <source>
        <dbReference type="ARBA" id="ARBA00022723"/>
    </source>
</evidence>
<dbReference type="AlphaFoldDB" id="A0A117SX78"/>
<comment type="subunit">
    <text evidence="11">Homodimer.</text>
</comment>
<keyword evidence="8 11" id="KW-0479">Metal-binding</keyword>
<dbReference type="NCBIfam" id="TIGR00973">
    <property type="entry name" value="leuA_bact"/>
    <property type="match status" value="1"/>
</dbReference>
<dbReference type="EMBL" id="LPVJ01000061">
    <property type="protein sequence ID" value="KUO94968.1"/>
    <property type="molecule type" value="Genomic_DNA"/>
</dbReference>
<keyword evidence="9 11" id="KW-0464">Manganese</keyword>
<keyword evidence="5 11" id="KW-0432">Leucine biosynthesis</keyword>
<comment type="catalytic activity">
    <reaction evidence="11">
        <text>3-methyl-2-oxobutanoate + acetyl-CoA + H2O = (2S)-2-isopropylmalate + CoA + H(+)</text>
        <dbReference type="Rhea" id="RHEA:21524"/>
        <dbReference type="ChEBI" id="CHEBI:1178"/>
        <dbReference type="ChEBI" id="CHEBI:11851"/>
        <dbReference type="ChEBI" id="CHEBI:15377"/>
        <dbReference type="ChEBI" id="CHEBI:15378"/>
        <dbReference type="ChEBI" id="CHEBI:57287"/>
        <dbReference type="ChEBI" id="CHEBI:57288"/>
        <dbReference type="EC" id="2.3.3.13"/>
    </reaction>
</comment>
<evidence type="ECO:0000256" key="11">
    <source>
        <dbReference type="HAMAP-Rule" id="MF_01025"/>
    </source>
</evidence>
<comment type="pathway">
    <text evidence="1 11">Amino-acid biosynthesis; L-leucine biosynthesis; L-leucine from 3-methyl-2-oxobutanoate: step 1/4.</text>
</comment>
<dbReference type="SMART" id="SM00917">
    <property type="entry name" value="LeuA_dimer"/>
    <property type="match status" value="1"/>
</dbReference>
<dbReference type="GO" id="GO:0005737">
    <property type="term" value="C:cytoplasm"/>
    <property type="evidence" value="ECO:0007669"/>
    <property type="project" value="UniProtKB-UniRule"/>
</dbReference>
<dbReference type="Pfam" id="PF00682">
    <property type="entry name" value="HMGL-like"/>
    <property type="match status" value="1"/>
</dbReference>
<evidence type="ECO:0000313" key="13">
    <source>
        <dbReference type="EMBL" id="KUO94968.1"/>
    </source>
</evidence>
<dbReference type="GO" id="GO:0009098">
    <property type="term" value="P:L-leucine biosynthetic process"/>
    <property type="evidence" value="ECO:0007669"/>
    <property type="project" value="UniProtKB-UniRule"/>
</dbReference>
<comment type="function">
    <text evidence="11">Catalyzes the condensation of the acetyl group of acetyl-CoA with 3-methyl-2-oxobutanoate (2-ketoisovalerate) to form 3-carboxy-3-hydroxy-4-methylpentanoate (2-isopropylmalate).</text>
</comment>
<feature type="region of interest" description="Regulatory domain" evidence="11">
    <location>
        <begin position="391"/>
        <end position="510"/>
    </location>
</feature>
<feature type="domain" description="Pyruvate carboxyltransferase" evidence="12">
    <location>
        <begin position="4"/>
        <end position="265"/>
    </location>
</feature>
<dbReference type="InterPro" id="IPR000891">
    <property type="entry name" value="PYR_CT"/>
</dbReference>
<dbReference type="HAMAP" id="MF_01025">
    <property type="entry name" value="LeuA_type1"/>
    <property type="match status" value="1"/>
</dbReference>
<feature type="binding site" evidence="11">
    <location>
        <position position="202"/>
    </location>
    <ligand>
        <name>Mn(2+)</name>
        <dbReference type="ChEBI" id="CHEBI:29035"/>
    </ligand>
</feature>
<protein>
    <recommendedName>
        <fullName evidence="4 11">2-isopropylmalate synthase</fullName>
        <ecNumber evidence="3 11">2.3.3.13</ecNumber>
    </recommendedName>
    <alternativeName>
        <fullName evidence="11">Alpha-IPM synthase</fullName>
    </alternativeName>
    <alternativeName>
        <fullName evidence="11">Alpha-isopropylmalate synthase</fullName>
    </alternativeName>
</protein>
<dbReference type="FunFam" id="3.20.20.70:FF:000010">
    <property type="entry name" value="2-isopropylmalate synthase"/>
    <property type="match status" value="1"/>
</dbReference>
<dbReference type="PROSITE" id="PS00815">
    <property type="entry name" value="AIPM_HOMOCIT_SYNTH_1"/>
    <property type="match status" value="1"/>
</dbReference>
<dbReference type="Gene3D" id="3.20.20.70">
    <property type="entry name" value="Aldolase class I"/>
    <property type="match status" value="1"/>
</dbReference>
<dbReference type="GO" id="GO:0003985">
    <property type="term" value="F:acetyl-CoA C-acetyltransferase activity"/>
    <property type="evidence" value="ECO:0007669"/>
    <property type="project" value="UniProtKB-UniRule"/>
</dbReference>
<dbReference type="InterPro" id="IPR005671">
    <property type="entry name" value="LeuA_bact_synth"/>
</dbReference>
<dbReference type="SUPFAM" id="SSF51569">
    <property type="entry name" value="Aldolase"/>
    <property type="match status" value="1"/>
</dbReference>
<evidence type="ECO:0000256" key="2">
    <source>
        <dbReference type="ARBA" id="ARBA00009396"/>
    </source>
</evidence>
<evidence type="ECO:0000256" key="10">
    <source>
        <dbReference type="ARBA" id="ARBA00023304"/>
    </source>
</evidence>
<dbReference type="SUPFAM" id="SSF110921">
    <property type="entry name" value="2-isopropylmalate synthase LeuA, allosteric (dimerisation) domain"/>
    <property type="match status" value="1"/>
</dbReference>
<gene>
    <name evidence="11" type="primary">leuA</name>
    <name evidence="13" type="ORF">ATW55_04860</name>
</gene>